<reference evidence="1 2" key="1">
    <citation type="submission" date="2020-10" db="EMBL/GenBank/DDBJ databases">
        <title>Sequencing the genomes of 1000 actinobacteria strains.</title>
        <authorList>
            <person name="Klenk H.-P."/>
        </authorList>
    </citation>
    <scope>NUCLEOTIDE SEQUENCE [LARGE SCALE GENOMIC DNA]</scope>
    <source>
        <strain evidence="1 2">DSM 46661</strain>
    </source>
</reference>
<sequence>MIATTSVSLKTTSSDLVDASVRVGSREERRADLIAELQTTRLVPAVVVPGIEHQAAAAIVQAGLPIVEYQRCTLHRRIDEHLFLDVPARTGVRILACWDDRSHRIRMHCAEVGASGLWDRIVIHFTWWEMSGRPVPVLDRPNGLAS</sequence>
<evidence type="ECO:0000313" key="2">
    <source>
        <dbReference type="Proteomes" id="UP000656548"/>
    </source>
</evidence>
<dbReference type="EMBL" id="JADBEJ010000001">
    <property type="protein sequence ID" value="MBE1573881.1"/>
    <property type="molecule type" value="Genomic_DNA"/>
</dbReference>
<protein>
    <submittedName>
        <fullName evidence="1">Uncharacterized protein</fullName>
    </submittedName>
</protein>
<proteinExistence type="predicted"/>
<accession>A0ABR9L0I9</accession>
<dbReference type="Proteomes" id="UP000656548">
    <property type="component" value="Unassembled WGS sequence"/>
</dbReference>
<organism evidence="1 2">
    <name type="scientific">Amycolatopsis roodepoortensis</name>
    <dbReference type="NCBI Taxonomy" id="700274"/>
    <lineage>
        <taxon>Bacteria</taxon>
        <taxon>Bacillati</taxon>
        <taxon>Actinomycetota</taxon>
        <taxon>Actinomycetes</taxon>
        <taxon>Pseudonocardiales</taxon>
        <taxon>Pseudonocardiaceae</taxon>
        <taxon>Amycolatopsis</taxon>
    </lineage>
</organism>
<keyword evidence="2" id="KW-1185">Reference proteome</keyword>
<comment type="caution">
    <text evidence="1">The sequence shown here is derived from an EMBL/GenBank/DDBJ whole genome shotgun (WGS) entry which is preliminary data.</text>
</comment>
<dbReference type="RefSeq" id="WP_192741625.1">
    <property type="nucleotide sequence ID" value="NZ_JADBEJ010000001.1"/>
</dbReference>
<evidence type="ECO:0000313" key="1">
    <source>
        <dbReference type="EMBL" id="MBE1573881.1"/>
    </source>
</evidence>
<name>A0ABR9L0I9_9PSEU</name>
<gene>
    <name evidence="1" type="ORF">H4W30_000910</name>
</gene>